<dbReference type="Gene3D" id="3.40.50.970">
    <property type="match status" value="1"/>
</dbReference>
<evidence type="ECO:0000313" key="7">
    <source>
        <dbReference type="EMBL" id="RTZ86488.1"/>
    </source>
</evidence>
<comment type="cofactor">
    <cofactor evidence="1">
        <name>thiamine diphosphate</name>
        <dbReference type="ChEBI" id="CHEBI:58937"/>
    </cofactor>
</comment>
<evidence type="ECO:0000256" key="4">
    <source>
        <dbReference type="ARBA" id="ARBA00023052"/>
    </source>
</evidence>
<sequence>MNPLSYLNNADIGAFEGLYQQYQQDPNSIDQEWRNFFEGFEFSKADFSQEAQAKPVVDHTEEVVPEQFQKEMAVSNLIGAYRQRGHMFANTNPVRPRRIHEGEIVLESFGLSEADMDTEFHAGTRVGIGNATLREIYELLEQTYCGSIGVEYKFVRTIEIINWLEQKMESCRNTPNFSREEKIELLRKTNEAVAFESFLHTKFVGQKRFSLEGGESIIPALDMILEYGAELGVEEFVIGMAHRGRLNVLANILGKTYSDIFAEFEGKAFGSDGFSGDVKYHMGYSSDKKVRSGKKVHLSLTPNPSHLEAVNPVVEGISRAKIDQYHEGNVKKLVPILIHGDHSMAGQGIIYEVLQMSKLPGYETGGTVHLVINNQVGFTADFMEGRSSTYCTDVAKTTLSPVFHVNADDIEAVAYVTKLALEFRQEFHRDVFVDILGYRRHGHNEADEPRFTQPDLYRRIARHPKVREVYSKKLVESGSFTEKETTQMEDEFKQYLNDRLEESKQQETASVTSFLEGVWSGVRRAEEKDFEKSPETG</sequence>
<name>A0A432GSK5_9DELT</name>
<feature type="non-terminal residue" evidence="7">
    <location>
        <position position="537"/>
    </location>
</feature>
<organism evidence="7 8">
    <name type="scientific">SAR324 cluster bacterium</name>
    <dbReference type="NCBI Taxonomy" id="2024889"/>
    <lineage>
        <taxon>Bacteria</taxon>
        <taxon>Deltaproteobacteria</taxon>
        <taxon>SAR324 cluster</taxon>
    </lineage>
</organism>
<dbReference type="GO" id="GO:0006099">
    <property type="term" value="P:tricarboxylic acid cycle"/>
    <property type="evidence" value="ECO:0007669"/>
    <property type="project" value="TreeGrafter"/>
</dbReference>
<dbReference type="AlphaFoldDB" id="A0A432GSK5"/>
<comment type="caution">
    <text evidence="7">The sequence shown here is derived from an EMBL/GenBank/DDBJ whole genome shotgun (WGS) entry which is preliminary data.</text>
</comment>
<gene>
    <name evidence="7" type="ORF">DSY94_01490</name>
</gene>
<accession>A0A432GSK5</accession>
<dbReference type="Gene3D" id="1.10.287.1150">
    <property type="entry name" value="TPP helical domain"/>
    <property type="match status" value="1"/>
</dbReference>
<evidence type="ECO:0000256" key="3">
    <source>
        <dbReference type="ARBA" id="ARBA00023002"/>
    </source>
</evidence>
<dbReference type="PANTHER" id="PTHR23152:SF4">
    <property type="entry name" value="2-OXOADIPATE DEHYDROGENASE COMPLEX COMPONENT E1"/>
    <property type="match status" value="1"/>
</dbReference>
<dbReference type="GO" id="GO:0004591">
    <property type="term" value="F:oxoglutarate dehydrogenase (succinyl-transferring) activity"/>
    <property type="evidence" value="ECO:0007669"/>
    <property type="project" value="UniProtKB-EC"/>
</dbReference>
<evidence type="ECO:0000313" key="8">
    <source>
        <dbReference type="Proteomes" id="UP000287176"/>
    </source>
</evidence>
<proteinExistence type="predicted"/>
<dbReference type="GO" id="GO:0030976">
    <property type="term" value="F:thiamine pyrophosphate binding"/>
    <property type="evidence" value="ECO:0007669"/>
    <property type="project" value="InterPro"/>
</dbReference>
<dbReference type="PANTHER" id="PTHR23152">
    <property type="entry name" value="2-OXOGLUTARATE DEHYDROGENASE"/>
    <property type="match status" value="1"/>
</dbReference>
<dbReference type="CDD" id="cd02016">
    <property type="entry name" value="TPP_E1_OGDC_like"/>
    <property type="match status" value="1"/>
</dbReference>
<feature type="domain" description="2-oxoglutarate dehydrogenase E1 component N-terminal" evidence="6">
    <location>
        <begin position="15"/>
        <end position="43"/>
    </location>
</feature>
<dbReference type="EMBL" id="QNZI01000042">
    <property type="protein sequence ID" value="RTZ86488.1"/>
    <property type="molecule type" value="Genomic_DNA"/>
</dbReference>
<keyword evidence="4" id="KW-0786">Thiamine pyrophosphate</keyword>
<evidence type="ECO:0000256" key="1">
    <source>
        <dbReference type="ARBA" id="ARBA00001964"/>
    </source>
</evidence>
<dbReference type="EC" id="1.2.4.2" evidence="2"/>
<dbReference type="GO" id="GO:0045252">
    <property type="term" value="C:oxoglutarate dehydrogenase complex"/>
    <property type="evidence" value="ECO:0007669"/>
    <property type="project" value="TreeGrafter"/>
</dbReference>
<keyword evidence="3" id="KW-0560">Oxidoreductase</keyword>
<dbReference type="InterPro" id="IPR001017">
    <property type="entry name" value="DH_E1"/>
</dbReference>
<evidence type="ECO:0000259" key="5">
    <source>
        <dbReference type="Pfam" id="PF00676"/>
    </source>
</evidence>
<protein>
    <recommendedName>
        <fullName evidence="2">oxoglutarate dehydrogenase (succinyl-transferring)</fullName>
        <ecNumber evidence="2">1.2.4.2</ecNumber>
    </recommendedName>
</protein>
<reference evidence="7 8" key="1">
    <citation type="submission" date="2018-06" db="EMBL/GenBank/DDBJ databases">
        <title>Combined omics and stable isotope probing to characterize newly discovered Mariana Back-Arc vent microbial communities.</title>
        <authorList>
            <person name="Trembath-Reichert E."/>
            <person name="Huber J.A."/>
        </authorList>
    </citation>
    <scope>NUCLEOTIDE SEQUENCE [LARGE SCALE GENOMIC DNA]</scope>
    <source>
        <strain evidence="7">MAG 24</strain>
    </source>
</reference>
<dbReference type="Proteomes" id="UP000287176">
    <property type="component" value="Unassembled WGS sequence"/>
</dbReference>
<dbReference type="InterPro" id="IPR029061">
    <property type="entry name" value="THDP-binding"/>
</dbReference>
<dbReference type="InterPro" id="IPR011603">
    <property type="entry name" value="2oxoglutarate_DH_E1"/>
</dbReference>
<feature type="domain" description="Dehydrogenase E1 component" evidence="5">
    <location>
        <begin position="190"/>
        <end position="509"/>
    </location>
</feature>
<dbReference type="Pfam" id="PF16078">
    <property type="entry name" value="2-oxogl_dehyd_N"/>
    <property type="match status" value="1"/>
</dbReference>
<dbReference type="InterPro" id="IPR032106">
    <property type="entry name" value="2-oxogl_dehyd_N"/>
</dbReference>
<evidence type="ECO:0000259" key="6">
    <source>
        <dbReference type="Pfam" id="PF16078"/>
    </source>
</evidence>
<evidence type="ECO:0000256" key="2">
    <source>
        <dbReference type="ARBA" id="ARBA00012280"/>
    </source>
</evidence>
<dbReference type="GO" id="GO:0005829">
    <property type="term" value="C:cytosol"/>
    <property type="evidence" value="ECO:0007669"/>
    <property type="project" value="TreeGrafter"/>
</dbReference>
<dbReference type="Pfam" id="PF00676">
    <property type="entry name" value="E1_dh"/>
    <property type="match status" value="1"/>
</dbReference>
<dbReference type="SUPFAM" id="SSF52518">
    <property type="entry name" value="Thiamin diphosphate-binding fold (THDP-binding)"/>
    <property type="match status" value="1"/>
</dbReference>